<evidence type="ECO:0000256" key="1">
    <source>
        <dbReference type="ARBA" id="ARBA00004496"/>
    </source>
</evidence>
<accession>A0ABM1BU23</accession>
<dbReference type="InterPro" id="IPR016024">
    <property type="entry name" value="ARM-type_fold"/>
</dbReference>
<reference evidence="5" key="1">
    <citation type="submission" date="2025-08" db="UniProtKB">
        <authorList>
            <consortium name="RefSeq"/>
        </authorList>
    </citation>
    <scope>IDENTIFICATION</scope>
    <source>
        <tissue evidence="5">Muscle</tissue>
    </source>
</reference>
<keyword evidence="4" id="KW-1185">Reference proteome</keyword>
<dbReference type="PANTHER" id="PTHR21331">
    <property type="entry name" value="BRCA1-ASSOCIATED ATM ACTIVATOR 1"/>
    <property type="match status" value="1"/>
</dbReference>
<protein>
    <submittedName>
        <fullName evidence="5">BRCA1-associated ATM activator 1-like isoform X1</fullName>
    </submittedName>
</protein>
<name>A0ABM1BU23_LIMPO</name>
<dbReference type="InterPro" id="IPR011989">
    <property type="entry name" value="ARM-like"/>
</dbReference>
<evidence type="ECO:0000313" key="5">
    <source>
        <dbReference type="RefSeq" id="XP_013788654.2"/>
    </source>
</evidence>
<dbReference type="PANTHER" id="PTHR21331:SF2">
    <property type="entry name" value="BRCA1-ASSOCIATED ATM ACTIVATOR 1"/>
    <property type="match status" value="1"/>
</dbReference>
<gene>
    <name evidence="5" type="primary">LOC106472547</name>
</gene>
<comment type="similarity">
    <text evidence="3">Belongs to the BRAT1 family.</text>
</comment>
<evidence type="ECO:0000256" key="2">
    <source>
        <dbReference type="ARBA" id="ARBA00022490"/>
    </source>
</evidence>
<dbReference type="Proteomes" id="UP000694941">
    <property type="component" value="Unplaced"/>
</dbReference>
<dbReference type="SUPFAM" id="SSF48371">
    <property type="entry name" value="ARM repeat"/>
    <property type="match status" value="1"/>
</dbReference>
<keyword evidence="2" id="KW-0963">Cytoplasm</keyword>
<comment type="subcellular location">
    <subcellularLocation>
        <location evidence="1">Cytoplasm</location>
    </subcellularLocation>
</comment>
<dbReference type="RefSeq" id="XP_013788654.2">
    <property type="nucleotide sequence ID" value="XM_013933200.2"/>
</dbReference>
<evidence type="ECO:0000256" key="3">
    <source>
        <dbReference type="ARBA" id="ARBA00061308"/>
    </source>
</evidence>
<proteinExistence type="inferred from homology"/>
<dbReference type="GeneID" id="106472547"/>
<dbReference type="Gene3D" id="1.25.10.10">
    <property type="entry name" value="Leucine-rich Repeat Variant"/>
    <property type="match status" value="1"/>
</dbReference>
<sequence length="410" mass="46164">MIKSVFKNHSVTSQNVISKLCNKSDAVDTIGRVLSKRIMDPRWEIVDSVLELLGDLVFIVSDYSLDSEWLLHHYLVSFTWELVINSYLEGYVKASAIRTLGLMCCNDTIWHHLKSKDALTEEEVVTTVIALASSDQDGFVKRATVETVGLLVTKDFGNMYNTCKSMVCWLLRAACKDLDWEVKIGSLKVWCHLVKKNLQSSVVSFENQLYCLYTYGLADCLVEALDDQDRVVQHHAATVLLNIRQNLERSGVEVMNKGDFGKGDIKQNCACTESTSNYSSSLGKESSITTQMMLHTECRETAIETILDMDSISRLHLALVKQEAPTQQNKLSHYFSQVKVHSSEVFQPRVSWKEFLKVVWADHINTVLLETSKSAELYADNPSSLLDDILAAASHKAGTQEDDPEARDCY</sequence>
<organism evidence="4 5">
    <name type="scientific">Limulus polyphemus</name>
    <name type="common">Atlantic horseshoe crab</name>
    <dbReference type="NCBI Taxonomy" id="6850"/>
    <lineage>
        <taxon>Eukaryota</taxon>
        <taxon>Metazoa</taxon>
        <taxon>Ecdysozoa</taxon>
        <taxon>Arthropoda</taxon>
        <taxon>Chelicerata</taxon>
        <taxon>Merostomata</taxon>
        <taxon>Xiphosura</taxon>
        <taxon>Limulidae</taxon>
        <taxon>Limulus</taxon>
    </lineage>
</organism>
<dbReference type="InterPro" id="IPR038904">
    <property type="entry name" value="BRAT1"/>
</dbReference>
<evidence type="ECO:0000313" key="4">
    <source>
        <dbReference type="Proteomes" id="UP000694941"/>
    </source>
</evidence>